<dbReference type="EMBL" id="JBITMB010000002">
    <property type="protein sequence ID" value="MFI7439913.1"/>
    <property type="molecule type" value="Genomic_DNA"/>
</dbReference>
<dbReference type="EC" id="4.2.2.2" evidence="5 10"/>
<comment type="subcellular location">
    <subcellularLocation>
        <location evidence="3 10">Secreted</location>
    </subcellularLocation>
</comment>
<evidence type="ECO:0000313" key="11">
    <source>
        <dbReference type="EMBL" id="MFI7439913.1"/>
    </source>
</evidence>
<gene>
    <name evidence="11" type="ORF">ACIBP5_08145</name>
</gene>
<evidence type="ECO:0000256" key="5">
    <source>
        <dbReference type="ARBA" id="ARBA00012272"/>
    </source>
</evidence>
<evidence type="ECO:0000256" key="1">
    <source>
        <dbReference type="ARBA" id="ARBA00000695"/>
    </source>
</evidence>
<comment type="similarity">
    <text evidence="4 10">Belongs to the polysaccharide lyase 3 family.</text>
</comment>
<evidence type="ECO:0000256" key="8">
    <source>
        <dbReference type="ARBA" id="ARBA00022837"/>
    </source>
</evidence>
<dbReference type="RefSeq" id="WP_397020293.1">
    <property type="nucleotide sequence ID" value="NZ_JBITMB010000002.1"/>
</dbReference>
<comment type="catalytic activity">
    <reaction evidence="1 10">
        <text>Eliminative cleavage of (1-&gt;4)-alpha-D-galacturonan to give oligosaccharides with 4-deoxy-alpha-D-galact-4-enuronosyl groups at their non-reducing ends.</text>
        <dbReference type="EC" id="4.2.2.2"/>
    </reaction>
</comment>
<dbReference type="Proteomes" id="UP001612928">
    <property type="component" value="Unassembled WGS sequence"/>
</dbReference>
<dbReference type="InterPro" id="IPR012334">
    <property type="entry name" value="Pectin_lyas_fold"/>
</dbReference>
<organism evidence="11 12">
    <name type="scientific">Nonomuraea indica</name>
    <dbReference type="NCBI Taxonomy" id="1581193"/>
    <lineage>
        <taxon>Bacteria</taxon>
        <taxon>Bacillati</taxon>
        <taxon>Actinomycetota</taxon>
        <taxon>Actinomycetes</taxon>
        <taxon>Streptosporangiales</taxon>
        <taxon>Streptosporangiaceae</taxon>
        <taxon>Nonomuraea</taxon>
    </lineage>
</organism>
<keyword evidence="12" id="KW-1185">Reference proteome</keyword>
<reference evidence="11 12" key="1">
    <citation type="submission" date="2024-10" db="EMBL/GenBank/DDBJ databases">
        <title>The Natural Products Discovery Center: Release of the First 8490 Sequenced Strains for Exploring Actinobacteria Biosynthetic Diversity.</title>
        <authorList>
            <person name="Kalkreuter E."/>
            <person name="Kautsar S.A."/>
            <person name="Yang D."/>
            <person name="Bader C.D."/>
            <person name="Teijaro C.N."/>
            <person name="Fluegel L."/>
            <person name="Davis C.M."/>
            <person name="Simpson J.R."/>
            <person name="Lauterbach L."/>
            <person name="Steele A.D."/>
            <person name="Gui C."/>
            <person name="Meng S."/>
            <person name="Li G."/>
            <person name="Viehrig K."/>
            <person name="Ye F."/>
            <person name="Su P."/>
            <person name="Kiefer A.F."/>
            <person name="Nichols A."/>
            <person name="Cepeda A.J."/>
            <person name="Yan W."/>
            <person name="Fan B."/>
            <person name="Jiang Y."/>
            <person name="Adhikari A."/>
            <person name="Zheng C.-J."/>
            <person name="Schuster L."/>
            <person name="Cowan T.M."/>
            <person name="Smanski M.J."/>
            <person name="Chevrette M.G."/>
            <person name="De Carvalho L.P.S."/>
            <person name="Shen B."/>
        </authorList>
    </citation>
    <scope>NUCLEOTIDE SEQUENCE [LARGE SCALE GENOMIC DNA]</scope>
    <source>
        <strain evidence="11 12">NPDC049503</strain>
    </source>
</reference>
<dbReference type="Gene3D" id="2.160.20.10">
    <property type="entry name" value="Single-stranded right-handed beta-helix, Pectin lyase-like"/>
    <property type="match status" value="1"/>
</dbReference>
<dbReference type="InterPro" id="IPR004898">
    <property type="entry name" value="Pectate_lyase_PlyH/PlyE-like"/>
</dbReference>
<comment type="cofactor">
    <cofactor evidence="2 10">
        <name>Ca(2+)</name>
        <dbReference type="ChEBI" id="CHEBI:29108"/>
    </cofactor>
</comment>
<proteinExistence type="inferred from homology"/>
<evidence type="ECO:0000256" key="7">
    <source>
        <dbReference type="ARBA" id="ARBA00022729"/>
    </source>
</evidence>
<comment type="function">
    <text evidence="10">Catalyzes the depolymerization of both polygalacturonate and pectins of methyl esterification degree from 22 to 89%, with an endo mode of action. In contrast to the majority of pectate lyases, displays high activity on highly methylated pectins.</text>
</comment>
<evidence type="ECO:0000256" key="2">
    <source>
        <dbReference type="ARBA" id="ARBA00001913"/>
    </source>
</evidence>
<sequence length="61" mass="6787">MRCPWWPGGTVRNVILDAPAGGGIHREGSCTIRDVWWNDVGEDAATLRSDFLYSSSDVTYK</sequence>
<dbReference type="SUPFAM" id="SSF51126">
    <property type="entry name" value="Pectin lyase-like"/>
    <property type="match status" value="1"/>
</dbReference>
<evidence type="ECO:0000256" key="3">
    <source>
        <dbReference type="ARBA" id="ARBA00004613"/>
    </source>
</evidence>
<keyword evidence="7" id="KW-0732">Signal</keyword>
<dbReference type="Pfam" id="PF03211">
    <property type="entry name" value="Pectate_lyase"/>
    <property type="match status" value="1"/>
</dbReference>
<name>A0ABW7ZZH7_9ACTN</name>
<accession>A0ABW7ZZH7</accession>
<keyword evidence="6 10" id="KW-0964">Secreted</keyword>
<evidence type="ECO:0000256" key="9">
    <source>
        <dbReference type="ARBA" id="ARBA00023239"/>
    </source>
</evidence>
<evidence type="ECO:0000256" key="10">
    <source>
        <dbReference type="RuleBase" id="RU367009"/>
    </source>
</evidence>
<dbReference type="InterPro" id="IPR011050">
    <property type="entry name" value="Pectin_lyase_fold/virulence"/>
</dbReference>
<keyword evidence="9 10" id="KW-0456">Lyase</keyword>
<evidence type="ECO:0000256" key="4">
    <source>
        <dbReference type="ARBA" id="ARBA00006463"/>
    </source>
</evidence>
<protein>
    <recommendedName>
        <fullName evidence="5 10">Pectate lyase</fullName>
        <ecNumber evidence="5 10">4.2.2.2</ecNumber>
    </recommendedName>
</protein>
<comment type="caution">
    <text evidence="11">The sequence shown here is derived from an EMBL/GenBank/DDBJ whole genome shotgun (WGS) entry which is preliminary data.</text>
</comment>
<evidence type="ECO:0000313" key="12">
    <source>
        <dbReference type="Proteomes" id="UP001612928"/>
    </source>
</evidence>
<keyword evidence="8 10" id="KW-0106">Calcium</keyword>
<evidence type="ECO:0000256" key="6">
    <source>
        <dbReference type="ARBA" id="ARBA00022525"/>
    </source>
</evidence>
<dbReference type="GO" id="GO:0030570">
    <property type="term" value="F:pectate lyase activity"/>
    <property type="evidence" value="ECO:0007669"/>
    <property type="project" value="UniProtKB-EC"/>
</dbReference>